<dbReference type="PhylomeDB" id="B4KMV9"/>
<dbReference type="PANTHER" id="PTHR12260">
    <property type="entry name" value="DAMAGE-CONTROL PHOSPHATASE ARMT1"/>
    <property type="match status" value="1"/>
</dbReference>
<comment type="cofactor">
    <cofactor evidence="10">
        <name>Mn(2+)</name>
        <dbReference type="ChEBI" id="CHEBI:29035"/>
    </cofactor>
    <cofactor evidence="10">
        <name>Ni(2+)</name>
        <dbReference type="ChEBI" id="CHEBI:49786"/>
    </cofactor>
</comment>
<comment type="domain">
    <text evidence="10">Subfamily III proteins have a conserved RTxK motif about 40-50 residues from the C-terminus; the threonine may be replaced by serine or cysteine.</text>
</comment>
<dbReference type="GO" id="GO:0006974">
    <property type="term" value="P:DNA damage response"/>
    <property type="evidence" value="ECO:0007669"/>
    <property type="project" value="TreeGrafter"/>
</dbReference>
<proteinExistence type="inferred from homology"/>
<dbReference type="Gene3D" id="3.40.50.10880">
    <property type="entry name" value="Uncharacterised protein PF01937, DUF89, domain 3"/>
    <property type="match status" value="1"/>
</dbReference>
<dbReference type="InterPro" id="IPR039763">
    <property type="entry name" value="ARMT1"/>
</dbReference>
<evidence type="ECO:0000256" key="2">
    <source>
        <dbReference type="ARBA" id="ARBA00001326"/>
    </source>
</evidence>
<dbReference type="EMBL" id="CH933808">
    <property type="protein sequence ID" value="EDW09881.1"/>
    <property type="molecule type" value="Genomic_DNA"/>
</dbReference>
<comment type="catalytic activity">
    <reaction evidence="1 10">
        <text>L-glutamyl-[protein] + S-adenosyl-L-methionine = [protein]-L-glutamate 5-O-methyl ester + S-adenosyl-L-homocysteine</text>
        <dbReference type="Rhea" id="RHEA:24452"/>
        <dbReference type="Rhea" id="RHEA-COMP:10208"/>
        <dbReference type="Rhea" id="RHEA-COMP:10311"/>
        <dbReference type="ChEBI" id="CHEBI:29973"/>
        <dbReference type="ChEBI" id="CHEBI:57856"/>
        <dbReference type="ChEBI" id="CHEBI:59789"/>
        <dbReference type="ChEBI" id="CHEBI:82795"/>
    </reaction>
</comment>
<keyword evidence="10" id="KW-0489">Methyltransferase</keyword>
<keyword evidence="5 10" id="KW-0479">Metal-binding</keyword>
<protein>
    <recommendedName>
        <fullName evidence="10">Sugar phosphate phosphatase</fullName>
        <ecNumber evidence="10">2.1.1.-</ecNumber>
        <ecNumber evidence="10">3.1.3.-</ecNumber>
    </recommendedName>
</protein>
<evidence type="ECO:0000256" key="4">
    <source>
        <dbReference type="ARBA" id="ARBA00022596"/>
    </source>
</evidence>
<evidence type="ECO:0000256" key="10">
    <source>
        <dbReference type="RuleBase" id="RU367030"/>
    </source>
</evidence>
<dbReference type="GO" id="GO:0097023">
    <property type="term" value="F:fructose 6-phosphate aldolase activity"/>
    <property type="evidence" value="ECO:0007669"/>
    <property type="project" value="RHEA"/>
</dbReference>
<comment type="function">
    <text evidence="8 10">Metal-dependent phosphatase that shows phosphatase activity against several substrates, including fructose-1-phosphate and fructose-6-phosphate. Its preference for fructose-1-phosphate, a strong glycating agent that causes DNA damage rather than a canonical yeast metabolite, suggests a damage-control function in hexose phosphate metabolism. Has also been shown to have O-methyltransferase activity that methylates glutamate residues of target proteins to form gamma-glutamyl methyl ester residues. Possibly methylates PCNA, suggesting it is involved in the DNA damage response.</text>
</comment>
<evidence type="ECO:0000256" key="1">
    <source>
        <dbReference type="ARBA" id="ARBA00000807"/>
    </source>
</evidence>
<keyword evidence="10" id="KW-0808">Transferase</keyword>
<dbReference type="AlphaFoldDB" id="B4KMV9"/>
<dbReference type="FunCoup" id="B4KMV9">
    <property type="interactions" value="807"/>
</dbReference>
<evidence type="ECO:0000256" key="3">
    <source>
        <dbReference type="ARBA" id="ARBA00009519"/>
    </source>
</evidence>
<dbReference type="Gene3D" id="1.20.930.60">
    <property type="match status" value="1"/>
</dbReference>
<accession>B4KMV9</accession>
<comment type="catalytic activity">
    <reaction evidence="2 10">
        <text>beta-D-fructose 1-phosphate + H2O = D-fructose + phosphate</text>
        <dbReference type="Rhea" id="RHEA:35603"/>
        <dbReference type="ChEBI" id="CHEBI:15377"/>
        <dbReference type="ChEBI" id="CHEBI:37721"/>
        <dbReference type="ChEBI" id="CHEBI:43474"/>
        <dbReference type="ChEBI" id="CHEBI:138881"/>
    </reaction>
</comment>
<dbReference type="InParanoid" id="B4KMV9"/>
<keyword evidence="4" id="KW-0533">Nickel</keyword>
<dbReference type="EC" id="3.1.3.-" evidence="10"/>
<dbReference type="GO" id="GO:0008983">
    <property type="term" value="F:protein-glutamate O-methyltransferase activity"/>
    <property type="evidence" value="ECO:0007669"/>
    <property type="project" value="RHEA"/>
</dbReference>
<dbReference type="EC" id="2.1.1.-" evidence="10"/>
<keyword evidence="13" id="KW-1185">Reference proteome</keyword>
<gene>
    <name evidence="12" type="primary">Dmoj\GI20758</name>
    <name evidence="12" type="ORF">Dmoj_GI20758</name>
</gene>
<comment type="similarity">
    <text evidence="3 10">Belongs to the damage-control phosphatase family. Sugar phosphate phosphatase III subfamily.</text>
</comment>
<dbReference type="GO" id="GO:0032259">
    <property type="term" value="P:methylation"/>
    <property type="evidence" value="ECO:0007669"/>
    <property type="project" value="UniProtKB-KW"/>
</dbReference>
<dbReference type="HOGENOM" id="CLU_030117_2_1_1"/>
<dbReference type="Pfam" id="PF01937">
    <property type="entry name" value="ARMT1-like_dom"/>
    <property type="match status" value="1"/>
</dbReference>
<evidence type="ECO:0000256" key="8">
    <source>
        <dbReference type="ARBA" id="ARBA00045980"/>
    </source>
</evidence>
<dbReference type="InterPro" id="IPR036075">
    <property type="entry name" value="ARMT-1-like_metal-bd_sf"/>
</dbReference>
<evidence type="ECO:0000256" key="7">
    <source>
        <dbReference type="ARBA" id="ARBA00023211"/>
    </source>
</evidence>
<dbReference type="PANTHER" id="PTHR12260:SF6">
    <property type="entry name" value="DAMAGE-CONTROL PHOSPHATASE ARMT1"/>
    <property type="match status" value="1"/>
</dbReference>
<evidence type="ECO:0000259" key="11">
    <source>
        <dbReference type="Pfam" id="PF01937"/>
    </source>
</evidence>
<keyword evidence="7 10" id="KW-0464">Manganese</keyword>
<name>B4KMV9_DROMO</name>
<dbReference type="GO" id="GO:0005634">
    <property type="term" value="C:nucleus"/>
    <property type="evidence" value="ECO:0007669"/>
    <property type="project" value="TreeGrafter"/>
</dbReference>
<dbReference type="SMR" id="B4KMV9"/>
<feature type="domain" description="Damage-control phosphatase ARMT1-like metal-binding" evidence="11">
    <location>
        <begin position="67"/>
        <end position="445"/>
    </location>
</feature>
<dbReference type="SUPFAM" id="SSF111321">
    <property type="entry name" value="AF1104-like"/>
    <property type="match status" value="1"/>
</dbReference>
<dbReference type="Proteomes" id="UP000009192">
    <property type="component" value="Unassembled WGS sequence"/>
</dbReference>
<dbReference type="GO" id="GO:0046872">
    <property type="term" value="F:metal ion binding"/>
    <property type="evidence" value="ECO:0007669"/>
    <property type="project" value="UniProtKB-UniRule"/>
</dbReference>
<evidence type="ECO:0000256" key="6">
    <source>
        <dbReference type="ARBA" id="ARBA00022801"/>
    </source>
</evidence>
<dbReference type="eggNOG" id="KOG3870">
    <property type="taxonomic scope" value="Eukaryota"/>
</dbReference>
<keyword evidence="6 10" id="KW-0378">Hydrolase</keyword>
<dbReference type="OrthoDB" id="541375at2759"/>
<reference evidence="12 13" key="1">
    <citation type="journal article" date="2007" name="Nature">
        <title>Evolution of genes and genomes on the Drosophila phylogeny.</title>
        <authorList>
            <consortium name="Drosophila 12 Genomes Consortium"/>
            <person name="Clark A.G."/>
            <person name="Eisen M.B."/>
            <person name="Smith D.R."/>
            <person name="Bergman C.M."/>
            <person name="Oliver B."/>
            <person name="Markow T.A."/>
            <person name="Kaufman T.C."/>
            <person name="Kellis M."/>
            <person name="Gelbart W."/>
            <person name="Iyer V.N."/>
            <person name="Pollard D.A."/>
            <person name="Sackton T.B."/>
            <person name="Larracuente A.M."/>
            <person name="Singh N.D."/>
            <person name="Abad J.P."/>
            <person name="Abt D.N."/>
            <person name="Adryan B."/>
            <person name="Aguade M."/>
            <person name="Akashi H."/>
            <person name="Anderson W.W."/>
            <person name="Aquadro C.F."/>
            <person name="Ardell D.H."/>
            <person name="Arguello R."/>
            <person name="Artieri C.G."/>
            <person name="Barbash D.A."/>
            <person name="Barker D."/>
            <person name="Barsanti P."/>
            <person name="Batterham P."/>
            <person name="Batzoglou S."/>
            <person name="Begun D."/>
            <person name="Bhutkar A."/>
            <person name="Blanco E."/>
            <person name="Bosak S.A."/>
            <person name="Bradley R.K."/>
            <person name="Brand A.D."/>
            <person name="Brent M.R."/>
            <person name="Brooks A.N."/>
            <person name="Brown R.H."/>
            <person name="Butlin R.K."/>
            <person name="Caggese C."/>
            <person name="Calvi B.R."/>
            <person name="Bernardo de Carvalho A."/>
            <person name="Caspi A."/>
            <person name="Castrezana S."/>
            <person name="Celniker S.E."/>
            <person name="Chang J.L."/>
            <person name="Chapple C."/>
            <person name="Chatterji S."/>
            <person name="Chinwalla A."/>
            <person name="Civetta A."/>
            <person name="Clifton S.W."/>
            <person name="Comeron J.M."/>
            <person name="Costello J.C."/>
            <person name="Coyne J.A."/>
            <person name="Daub J."/>
            <person name="David R.G."/>
            <person name="Delcher A.L."/>
            <person name="Delehaunty K."/>
            <person name="Do C.B."/>
            <person name="Ebling H."/>
            <person name="Edwards K."/>
            <person name="Eickbush T."/>
            <person name="Evans J.D."/>
            <person name="Filipski A."/>
            <person name="Findeiss S."/>
            <person name="Freyhult E."/>
            <person name="Fulton L."/>
            <person name="Fulton R."/>
            <person name="Garcia A.C."/>
            <person name="Gardiner A."/>
            <person name="Garfield D.A."/>
            <person name="Garvin B.E."/>
            <person name="Gibson G."/>
            <person name="Gilbert D."/>
            <person name="Gnerre S."/>
            <person name="Godfrey J."/>
            <person name="Good R."/>
            <person name="Gotea V."/>
            <person name="Gravely B."/>
            <person name="Greenberg A.J."/>
            <person name="Griffiths-Jones S."/>
            <person name="Gross S."/>
            <person name="Guigo R."/>
            <person name="Gustafson E.A."/>
            <person name="Haerty W."/>
            <person name="Hahn M.W."/>
            <person name="Halligan D.L."/>
            <person name="Halpern A.L."/>
            <person name="Halter G.M."/>
            <person name="Han M.V."/>
            <person name="Heger A."/>
            <person name="Hillier L."/>
            <person name="Hinrichs A.S."/>
            <person name="Holmes I."/>
            <person name="Hoskins R.A."/>
            <person name="Hubisz M.J."/>
            <person name="Hultmark D."/>
            <person name="Huntley M.A."/>
            <person name="Jaffe D.B."/>
            <person name="Jagadeeshan S."/>
            <person name="Jeck W.R."/>
            <person name="Johnson J."/>
            <person name="Jones C.D."/>
            <person name="Jordan W.C."/>
            <person name="Karpen G.H."/>
            <person name="Kataoka E."/>
            <person name="Keightley P.D."/>
            <person name="Kheradpour P."/>
            <person name="Kirkness E.F."/>
            <person name="Koerich L.B."/>
            <person name="Kristiansen K."/>
            <person name="Kudrna D."/>
            <person name="Kulathinal R.J."/>
            <person name="Kumar S."/>
            <person name="Kwok R."/>
            <person name="Lander E."/>
            <person name="Langley C.H."/>
            <person name="Lapoint R."/>
            <person name="Lazzaro B.P."/>
            <person name="Lee S.J."/>
            <person name="Levesque L."/>
            <person name="Li R."/>
            <person name="Lin C.F."/>
            <person name="Lin M.F."/>
            <person name="Lindblad-Toh K."/>
            <person name="Llopart A."/>
            <person name="Long M."/>
            <person name="Low L."/>
            <person name="Lozovsky E."/>
            <person name="Lu J."/>
            <person name="Luo M."/>
            <person name="Machado C.A."/>
            <person name="Makalowski W."/>
            <person name="Marzo M."/>
            <person name="Matsuda M."/>
            <person name="Matzkin L."/>
            <person name="McAllister B."/>
            <person name="McBride C.S."/>
            <person name="McKernan B."/>
            <person name="McKernan K."/>
            <person name="Mendez-Lago M."/>
            <person name="Minx P."/>
            <person name="Mollenhauer M.U."/>
            <person name="Montooth K."/>
            <person name="Mount S.M."/>
            <person name="Mu X."/>
            <person name="Myers E."/>
            <person name="Negre B."/>
            <person name="Newfeld S."/>
            <person name="Nielsen R."/>
            <person name="Noor M.A."/>
            <person name="O'Grady P."/>
            <person name="Pachter L."/>
            <person name="Papaceit M."/>
            <person name="Parisi M.J."/>
            <person name="Parisi M."/>
            <person name="Parts L."/>
            <person name="Pedersen J.S."/>
            <person name="Pesole G."/>
            <person name="Phillippy A.M."/>
            <person name="Ponting C.P."/>
            <person name="Pop M."/>
            <person name="Porcelli D."/>
            <person name="Powell J.R."/>
            <person name="Prohaska S."/>
            <person name="Pruitt K."/>
            <person name="Puig M."/>
            <person name="Quesneville H."/>
            <person name="Ram K.R."/>
            <person name="Rand D."/>
            <person name="Rasmussen M.D."/>
            <person name="Reed L.K."/>
            <person name="Reenan R."/>
            <person name="Reily A."/>
            <person name="Remington K.A."/>
            <person name="Rieger T.T."/>
            <person name="Ritchie M.G."/>
            <person name="Robin C."/>
            <person name="Rogers Y.H."/>
            <person name="Rohde C."/>
            <person name="Rozas J."/>
            <person name="Rubenfield M.J."/>
            <person name="Ruiz A."/>
            <person name="Russo S."/>
            <person name="Salzberg S.L."/>
            <person name="Sanchez-Gracia A."/>
            <person name="Saranga D.J."/>
            <person name="Sato H."/>
            <person name="Schaeffer S.W."/>
            <person name="Schatz M.C."/>
            <person name="Schlenke T."/>
            <person name="Schwartz R."/>
            <person name="Segarra C."/>
            <person name="Singh R.S."/>
            <person name="Sirot L."/>
            <person name="Sirota M."/>
            <person name="Sisneros N.B."/>
            <person name="Smith C.D."/>
            <person name="Smith T.F."/>
            <person name="Spieth J."/>
            <person name="Stage D.E."/>
            <person name="Stark A."/>
            <person name="Stephan W."/>
            <person name="Strausberg R.L."/>
            <person name="Strempel S."/>
            <person name="Sturgill D."/>
            <person name="Sutton G."/>
            <person name="Sutton G.G."/>
            <person name="Tao W."/>
            <person name="Teichmann S."/>
            <person name="Tobari Y.N."/>
            <person name="Tomimura Y."/>
            <person name="Tsolas J.M."/>
            <person name="Valente V.L."/>
            <person name="Venter E."/>
            <person name="Venter J.C."/>
            <person name="Vicario S."/>
            <person name="Vieira F.G."/>
            <person name="Vilella A.J."/>
            <person name="Villasante A."/>
            <person name="Walenz B."/>
            <person name="Wang J."/>
            <person name="Wasserman M."/>
            <person name="Watts T."/>
            <person name="Wilson D."/>
            <person name="Wilson R.K."/>
            <person name="Wing R.A."/>
            <person name="Wolfner M.F."/>
            <person name="Wong A."/>
            <person name="Wong G.K."/>
            <person name="Wu C.I."/>
            <person name="Wu G."/>
            <person name="Yamamoto D."/>
            <person name="Yang H.P."/>
            <person name="Yang S.P."/>
            <person name="Yorke J.A."/>
            <person name="Yoshida K."/>
            <person name="Zdobnov E."/>
            <person name="Zhang P."/>
            <person name="Zhang Y."/>
            <person name="Zimin A.V."/>
            <person name="Baldwin J."/>
            <person name="Abdouelleil A."/>
            <person name="Abdulkadir J."/>
            <person name="Abebe A."/>
            <person name="Abera B."/>
            <person name="Abreu J."/>
            <person name="Acer S.C."/>
            <person name="Aftuck L."/>
            <person name="Alexander A."/>
            <person name="An P."/>
            <person name="Anderson E."/>
            <person name="Anderson S."/>
            <person name="Arachi H."/>
            <person name="Azer M."/>
            <person name="Bachantsang P."/>
            <person name="Barry A."/>
            <person name="Bayul T."/>
            <person name="Berlin A."/>
            <person name="Bessette D."/>
            <person name="Bloom T."/>
            <person name="Blye J."/>
            <person name="Boguslavskiy L."/>
            <person name="Bonnet C."/>
            <person name="Boukhgalter B."/>
            <person name="Bourzgui I."/>
            <person name="Brown A."/>
            <person name="Cahill P."/>
            <person name="Channer S."/>
            <person name="Cheshatsang Y."/>
            <person name="Chuda L."/>
            <person name="Citroen M."/>
            <person name="Collymore A."/>
            <person name="Cooke P."/>
            <person name="Costello M."/>
            <person name="D'Aco K."/>
            <person name="Daza R."/>
            <person name="De Haan G."/>
            <person name="DeGray S."/>
            <person name="DeMaso C."/>
            <person name="Dhargay N."/>
            <person name="Dooley K."/>
            <person name="Dooley E."/>
            <person name="Doricent M."/>
            <person name="Dorje P."/>
            <person name="Dorjee K."/>
            <person name="Dupes A."/>
            <person name="Elong R."/>
            <person name="Falk J."/>
            <person name="Farina A."/>
            <person name="Faro S."/>
            <person name="Ferguson D."/>
            <person name="Fisher S."/>
            <person name="Foley C.D."/>
            <person name="Franke A."/>
            <person name="Friedrich D."/>
            <person name="Gadbois L."/>
            <person name="Gearin G."/>
            <person name="Gearin C.R."/>
            <person name="Giannoukos G."/>
            <person name="Goode T."/>
            <person name="Graham J."/>
            <person name="Grandbois E."/>
            <person name="Grewal S."/>
            <person name="Gyaltsen K."/>
            <person name="Hafez N."/>
            <person name="Hagos B."/>
            <person name="Hall J."/>
            <person name="Henson C."/>
            <person name="Hollinger A."/>
            <person name="Honan T."/>
            <person name="Huard M.D."/>
            <person name="Hughes L."/>
            <person name="Hurhula B."/>
            <person name="Husby M.E."/>
            <person name="Kamat A."/>
            <person name="Kanga B."/>
            <person name="Kashin S."/>
            <person name="Khazanovich D."/>
            <person name="Kisner P."/>
            <person name="Lance K."/>
            <person name="Lara M."/>
            <person name="Lee W."/>
            <person name="Lennon N."/>
            <person name="Letendre F."/>
            <person name="LeVine R."/>
            <person name="Lipovsky A."/>
            <person name="Liu X."/>
            <person name="Liu J."/>
            <person name="Liu S."/>
            <person name="Lokyitsang T."/>
            <person name="Lokyitsang Y."/>
            <person name="Lubonja R."/>
            <person name="Lui A."/>
            <person name="MacDonald P."/>
            <person name="Magnisalis V."/>
            <person name="Maru K."/>
            <person name="Matthews C."/>
            <person name="McCusker W."/>
            <person name="McDonough S."/>
            <person name="Mehta T."/>
            <person name="Meldrim J."/>
            <person name="Meneus L."/>
            <person name="Mihai O."/>
            <person name="Mihalev A."/>
            <person name="Mihova T."/>
            <person name="Mittelman R."/>
            <person name="Mlenga V."/>
            <person name="Montmayeur A."/>
            <person name="Mulrain L."/>
            <person name="Navidi A."/>
            <person name="Naylor J."/>
            <person name="Negash T."/>
            <person name="Nguyen T."/>
            <person name="Nguyen N."/>
            <person name="Nicol R."/>
            <person name="Norbu C."/>
            <person name="Norbu N."/>
            <person name="Novod N."/>
            <person name="O'Neill B."/>
            <person name="Osman S."/>
            <person name="Markiewicz E."/>
            <person name="Oyono O.L."/>
            <person name="Patti C."/>
            <person name="Phunkhang P."/>
            <person name="Pierre F."/>
            <person name="Priest M."/>
            <person name="Raghuraman S."/>
            <person name="Rege F."/>
            <person name="Reyes R."/>
            <person name="Rise C."/>
            <person name="Rogov P."/>
            <person name="Ross K."/>
            <person name="Ryan E."/>
            <person name="Settipalli S."/>
            <person name="Shea T."/>
            <person name="Sherpa N."/>
            <person name="Shi L."/>
            <person name="Shih D."/>
            <person name="Sparrow T."/>
            <person name="Spaulding J."/>
            <person name="Stalker J."/>
            <person name="Stange-Thomann N."/>
            <person name="Stavropoulos S."/>
            <person name="Stone C."/>
            <person name="Strader C."/>
            <person name="Tesfaye S."/>
            <person name="Thomson T."/>
            <person name="Thoulutsang Y."/>
            <person name="Thoulutsang D."/>
            <person name="Topham K."/>
            <person name="Topping I."/>
            <person name="Tsamla T."/>
            <person name="Vassiliev H."/>
            <person name="Vo A."/>
            <person name="Wangchuk T."/>
            <person name="Wangdi T."/>
            <person name="Weiand M."/>
            <person name="Wilkinson J."/>
            <person name="Wilson A."/>
            <person name="Yadav S."/>
            <person name="Young G."/>
            <person name="Yu Q."/>
            <person name="Zembek L."/>
            <person name="Zhong D."/>
            <person name="Zimmer A."/>
            <person name="Zwirko Z."/>
            <person name="Jaffe D.B."/>
            <person name="Alvarez P."/>
            <person name="Brockman W."/>
            <person name="Butler J."/>
            <person name="Chin C."/>
            <person name="Gnerre S."/>
            <person name="Grabherr M."/>
            <person name="Kleber M."/>
            <person name="Mauceli E."/>
            <person name="MacCallum I."/>
        </authorList>
    </citation>
    <scope>NUCLEOTIDE SEQUENCE [LARGE SCALE GENOMIC DNA]</scope>
    <source>
        <strain evidence="13">Tucson 15081-1352.22</strain>
    </source>
</reference>
<dbReference type="InterPro" id="IPR002791">
    <property type="entry name" value="ARMT1-like_metal-bd"/>
</dbReference>
<evidence type="ECO:0000256" key="5">
    <source>
        <dbReference type="ARBA" id="ARBA00022723"/>
    </source>
</evidence>
<dbReference type="OMA" id="INMWSNC"/>
<evidence type="ECO:0000256" key="9">
    <source>
        <dbReference type="ARBA" id="ARBA00048809"/>
    </source>
</evidence>
<evidence type="ECO:0000313" key="13">
    <source>
        <dbReference type="Proteomes" id="UP000009192"/>
    </source>
</evidence>
<sequence>MEPAGEECILKDRAVDQKTDGQQNITKVLKSDFDAKYNILDISTPLNNFLSAHYKRSYAYYSLLNILPVVLTKVIDSITKDKNEIVTQFAPTTFVQNAREELKIIIGLISRLKYELQTDKPFQNFTGDEPDRESWNTFMADLPAKANSFYQACMMHTECYMYRKLYSFVENSIFLKQFDYFAKIKQDTLNSCQADIVTLAKYTRRTENTFDVFNELLKINLWSTRNDLSKNENGLSFNMNVLEDVTATDSHILINEAFEIWQCLNIRRSKKQCVDFVLADVGYELFADFILAEYIIEKGFAAKVRFHAKACPWFVTNTTRRDFEMTLQYLSKHSDYNLSLVGNKFLQFMDEGKFELAPVSTFWTGPHPFHCMKTVDPKLYKLVQHSKLIIFKGDVNYRKLLSDVSWQSTQDMKTCSGAVVPNSFCTIRTAKSEIICGLPEGTYERLQSIDSDWMVSGSYGTIQFVLGTGEYGY</sequence>
<organism evidence="12 13">
    <name type="scientific">Drosophila mojavensis</name>
    <name type="common">Fruit fly</name>
    <dbReference type="NCBI Taxonomy" id="7230"/>
    <lineage>
        <taxon>Eukaryota</taxon>
        <taxon>Metazoa</taxon>
        <taxon>Ecdysozoa</taxon>
        <taxon>Arthropoda</taxon>
        <taxon>Hexapoda</taxon>
        <taxon>Insecta</taxon>
        <taxon>Pterygota</taxon>
        <taxon>Neoptera</taxon>
        <taxon>Endopterygota</taxon>
        <taxon>Diptera</taxon>
        <taxon>Brachycera</taxon>
        <taxon>Muscomorpha</taxon>
        <taxon>Ephydroidea</taxon>
        <taxon>Drosophilidae</taxon>
        <taxon>Drosophila</taxon>
    </lineage>
</organism>
<dbReference type="GO" id="GO:0103026">
    <property type="term" value="F:fructose-1-phosphatase activity"/>
    <property type="evidence" value="ECO:0007669"/>
    <property type="project" value="RHEA"/>
</dbReference>
<comment type="catalytic activity">
    <reaction evidence="9 10">
        <text>beta-D-fructose 6-phosphate = dihydroxyacetone + D-glyceraldehyde 3-phosphate</text>
        <dbReference type="Rhea" id="RHEA:28002"/>
        <dbReference type="ChEBI" id="CHEBI:16016"/>
        <dbReference type="ChEBI" id="CHEBI:57634"/>
        <dbReference type="ChEBI" id="CHEBI:59776"/>
    </reaction>
</comment>
<evidence type="ECO:0000313" key="12">
    <source>
        <dbReference type="EMBL" id="EDW09881.1"/>
    </source>
</evidence>